<dbReference type="RefSeq" id="WP_086890656.1">
    <property type="nucleotide sequence ID" value="NZ_CP021252.1"/>
</dbReference>
<dbReference type="Proteomes" id="UP000250197">
    <property type="component" value="Chromosome"/>
</dbReference>
<organism evidence="1 2">
    <name type="scientific">Corynebacterium striatum</name>
    <dbReference type="NCBI Taxonomy" id="43770"/>
    <lineage>
        <taxon>Bacteria</taxon>
        <taxon>Bacillati</taxon>
        <taxon>Actinomycetota</taxon>
        <taxon>Actinomycetes</taxon>
        <taxon>Mycobacteriales</taxon>
        <taxon>Corynebacteriaceae</taxon>
        <taxon>Corynebacterium</taxon>
    </lineage>
</organism>
<proteinExistence type="predicted"/>
<dbReference type="AlphaFoldDB" id="A0A2Z2J256"/>
<evidence type="ECO:0000313" key="1">
    <source>
        <dbReference type="EMBL" id="ART20487.1"/>
    </source>
</evidence>
<dbReference type="KEGG" id="cstr:CBE89_02475"/>
<sequence length="299" mass="31518">MALIVIRCGSDVSLELPPEATLLDVSTVPTRKELRALDDAAATALPHDPTPTLDEIAAQPDVRHLSTPELAPQAPHLKDPLRVIVVGTDAALSAVLTRMMRSDYLWAELGFVPVQESTVARNWGLPTDFESALSVALSAPVRPVPLIRNDAGLAIAGSASISEWSNGEITGEIIVDDHVVVRHEATNTTGIGTYGARLVPMVDAPGILAAKAVSPIAASASFGLAADTAKPSGFGAWLRSKFSSPVAPGQLDEDTVCTGRAVQAGGPELRVVVDGVSAKRPVNRVTFYRHLRDLQVVRP</sequence>
<name>A0A2Z2J256_CORST</name>
<dbReference type="InterPro" id="IPR017438">
    <property type="entry name" value="ATP-NAD_kinase_N"/>
</dbReference>
<accession>A0A2Z2J256</accession>
<dbReference type="EMBL" id="CP021252">
    <property type="protein sequence ID" value="ART20487.1"/>
    <property type="molecule type" value="Genomic_DNA"/>
</dbReference>
<reference evidence="1 2" key="1">
    <citation type="submission" date="2017-05" db="EMBL/GenBank/DDBJ databases">
        <title>Complete genome sequence of Corynebacterium striatum KC-Na-1 isolated from Neophocaena asiaeorientalis in Korea.</title>
        <authorList>
            <person name="Kim J.H."/>
            <person name="Lee K."/>
        </authorList>
    </citation>
    <scope>NUCLEOTIDE SEQUENCE [LARGE SCALE GENOMIC DNA]</scope>
    <source>
        <strain evidence="1 2">KC-Na-01</strain>
    </source>
</reference>
<dbReference type="Gene3D" id="3.40.50.10330">
    <property type="entry name" value="Probable inorganic polyphosphate/atp-NAD kinase, domain 1"/>
    <property type="match status" value="1"/>
</dbReference>
<gene>
    <name evidence="1" type="ORF">CBE89_02475</name>
</gene>
<evidence type="ECO:0000313" key="2">
    <source>
        <dbReference type="Proteomes" id="UP000250197"/>
    </source>
</evidence>
<protein>
    <recommendedName>
        <fullName evidence="3">DAGKc domain-containing protein</fullName>
    </recommendedName>
</protein>
<evidence type="ECO:0008006" key="3">
    <source>
        <dbReference type="Google" id="ProtNLM"/>
    </source>
</evidence>